<evidence type="ECO:0000313" key="3">
    <source>
        <dbReference type="EMBL" id="KFX70925.1"/>
    </source>
</evidence>
<dbReference type="RefSeq" id="WP_025163747.1">
    <property type="nucleotide sequence ID" value="NZ_AWSQ01000001.1"/>
</dbReference>
<dbReference type="eggNOG" id="COG0834">
    <property type="taxonomic scope" value="Bacteria"/>
</dbReference>
<protein>
    <submittedName>
        <fullName evidence="3">Uncharacterized protein</fullName>
    </submittedName>
</protein>
<name>A0A0A1YM40_9PSED</name>
<dbReference type="OrthoDB" id="5416480at2"/>
<evidence type="ECO:0000256" key="2">
    <source>
        <dbReference type="SAM" id="SignalP"/>
    </source>
</evidence>
<dbReference type="AlphaFoldDB" id="A0A0A1YM40"/>
<gene>
    <name evidence="3" type="ORF">TMS3_0102975</name>
</gene>
<keyword evidence="2" id="KW-0732">Signal</keyword>
<evidence type="ECO:0000313" key="4">
    <source>
        <dbReference type="Proteomes" id="UP000030063"/>
    </source>
</evidence>
<dbReference type="STRING" id="1395571.TMS3_0102975"/>
<comment type="similarity">
    <text evidence="1">Belongs to the bacterial solute-binding protein 3 family.</text>
</comment>
<dbReference type="SUPFAM" id="SSF53850">
    <property type="entry name" value="Periplasmic binding protein-like II"/>
    <property type="match status" value="1"/>
</dbReference>
<dbReference type="PANTHER" id="PTHR35936">
    <property type="entry name" value="MEMBRANE-BOUND LYTIC MUREIN TRANSGLYCOSYLASE F"/>
    <property type="match status" value="1"/>
</dbReference>
<dbReference type="Gene3D" id="3.40.190.10">
    <property type="entry name" value="Periplasmic binding protein-like II"/>
    <property type="match status" value="2"/>
</dbReference>
<comment type="caution">
    <text evidence="3">The sequence shown here is derived from an EMBL/GenBank/DDBJ whole genome shotgun (WGS) entry which is preliminary data.</text>
</comment>
<feature type="signal peptide" evidence="2">
    <location>
        <begin position="1"/>
        <end position="22"/>
    </location>
</feature>
<accession>A0A0A1YM40</accession>
<organism evidence="3 4">
    <name type="scientific">Pseudomonas taeanensis MS-3</name>
    <dbReference type="NCBI Taxonomy" id="1395571"/>
    <lineage>
        <taxon>Bacteria</taxon>
        <taxon>Pseudomonadati</taxon>
        <taxon>Pseudomonadota</taxon>
        <taxon>Gammaproteobacteria</taxon>
        <taxon>Pseudomonadales</taxon>
        <taxon>Pseudomonadaceae</taxon>
        <taxon>Pseudomonas</taxon>
    </lineage>
</organism>
<dbReference type="PANTHER" id="PTHR35936:SF25">
    <property type="entry name" value="ABC TRANSPORTER SUBSTRATE-BINDING PROTEIN"/>
    <property type="match status" value="1"/>
</dbReference>
<reference evidence="3 4" key="1">
    <citation type="journal article" date="2014" name="Genome Announc.">
        <title>Draft Genome Sequence of Petroleum Oil-Degrading Marine Bacterium Pseudomonas taeanensis Strain MS-3, Isolated from a Crude Oil-Contaminated Seashore.</title>
        <authorList>
            <person name="Lee S.Y."/>
            <person name="Kim S.H."/>
            <person name="Lee D.G."/>
            <person name="Shin S."/>
            <person name="Yun S.H."/>
            <person name="Choi C.W."/>
            <person name="Chung Y.H."/>
            <person name="Choi J.S."/>
            <person name="Kahng H.Y."/>
            <person name="Kim S.I."/>
        </authorList>
    </citation>
    <scope>NUCLEOTIDE SEQUENCE [LARGE SCALE GENOMIC DNA]</scope>
    <source>
        <strain evidence="3 4">MS-3</strain>
    </source>
</reference>
<feature type="chain" id="PRO_5001996240" evidence="2">
    <location>
        <begin position="23"/>
        <end position="245"/>
    </location>
</feature>
<proteinExistence type="inferred from homology"/>
<dbReference type="EMBL" id="AWSQ01000001">
    <property type="protein sequence ID" value="KFX70925.1"/>
    <property type="molecule type" value="Genomic_DNA"/>
</dbReference>
<keyword evidence="4" id="KW-1185">Reference proteome</keyword>
<sequence length="245" mass="27545">MKALLPILLSFSLLGAVSPAPAEQFRVGVELQPYLPFFAVQDGEYRGYARELLDAFAVSQGHQFTYVALPVKRLLSNFLTGDLDFKFPDNPRWKVEQKQGQQIYYSQPVLPYTDGVLVLPRHLGQGQQRIKVLGTQLGFTPSPYLAQIEGGAMSLTQSNRIDSLLRMAISGRVDAVYLNPQVARQALITAGLPGDALLFDPELAYVDDHYYLSSLRHPEVIAAFDRFLQQHAELLRRLKHKYALE</sequence>
<dbReference type="Proteomes" id="UP000030063">
    <property type="component" value="Unassembled WGS sequence"/>
</dbReference>
<evidence type="ECO:0000256" key="1">
    <source>
        <dbReference type="ARBA" id="ARBA00010333"/>
    </source>
</evidence>